<feature type="compositionally biased region" description="Low complexity" evidence="1">
    <location>
        <begin position="468"/>
        <end position="477"/>
    </location>
</feature>
<feature type="region of interest" description="Disordered" evidence="1">
    <location>
        <begin position="567"/>
        <end position="605"/>
    </location>
</feature>
<proteinExistence type="predicted"/>
<feature type="compositionally biased region" description="Polar residues" evidence="1">
    <location>
        <begin position="455"/>
        <end position="467"/>
    </location>
</feature>
<dbReference type="OrthoDB" id="3258416at2759"/>
<feature type="region of interest" description="Disordered" evidence="1">
    <location>
        <begin position="366"/>
        <end position="480"/>
    </location>
</feature>
<protein>
    <submittedName>
        <fullName evidence="2">Uncharacterized protein</fullName>
    </submittedName>
</protein>
<name>A0A9P6CC34_9AGAR</name>
<dbReference type="AlphaFoldDB" id="A0A9P6CC34"/>
<accession>A0A9P6CC34</accession>
<organism evidence="2 3">
    <name type="scientific">Collybia nuda</name>
    <dbReference type="NCBI Taxonomy" id="64659"/>
    <lineage>
        <taxon>Eukaryota</taxon>
        <taxon>Fungi</taxon>
        <taxon>Dikarya</taxon>
        <taxon>Basidiomycota</taxon>
        <taxon>Agaricomycotina</taxon>
        <taxon>Agaricomycetes</taxon>
        <taxon>Agaricomycetidae</taxon>
        <taxon>Agaricales</taxon>
        <taxon>Tricholomatineae</taxon>
        <taxon>Clitocybaceae</taxon>
        <taxon>Collybia</taxon>
    </lineage>
</organism>
<comment type="caution">
    <text evidence="2">The sequence shown here is derived from an EMBL/GenBank/DDBJ whole genome shotgun (WGS) entry which is preliminary data.</text>
</comment>
<evidence type="ECO:0000256" key="1">
    <source>
        <dbReference type="SAM" id="MobiDB-lite"/>
    </source>
</evidence>
<feature type="compositionally biased region" description="Polar residues" evidence="1">
    <location>
        <begin position="577"/>
        <end position="587"/>
    </location>
</feature>
<gene>
    <name evidence="2" type="ORF">BDZ94DRAFT_1327441</name>
</gene>
<feature type="region of interest" description="Disordered" evidence="1">
    <location>
        <begin position="505"/>
        <end position="527"/>
    </location>
</feature>
<feature type="compositionally biased region" description="Basic and acidic residues" evidence="1">
    <location>
        <begin position="398"/>
        <end position="407"/>
    </location>
</feature>
<feature type="compositionally biased region" description="Polar residues" evidence="1">
    <location>
        <begin position="422"/>
        <end position="433"/>
    </location>
</feature>
<feature type="compositionally biased region" description="Polar residues" evidence="1">
    <location>
        <begin position="595"/>
        <end position="605"/>
    </location>
</feature>
<sequence>MAALPSRKSLESMKRADLQKICKDYGVKANLKSEALIDLLLDTQKPFTRPAPTRRAVSTKVSSRAGPSRVSSVIIHNTDGEDMDEEPEMVGESLHQGPLNAYGSKGQPTTESEHSLPPMTRIRKAKEQTRLGVGRPVAAGGAGPRTVTKSMSIPRASRGKGSRSVKPSEATILEEEPEPDLLVELSKESQHNLNGNAINFPTSINTADTQNLLSNNSLASLEAVDKHVADAIRPLHEQMKSLKAELELMQSLKIEVDQLKTEIGDMGVLKQTFESLATEVVELRTQVASVVAKSKESGRWDDTIRSSVITTHISTTPPSSSQPTQVEPQPIALIGPGPSYPITSNSTVITPPYIAASSMLGKRHRGSSIGDVTEEESGHLENDLAQKIVKPTRKRPKIMKDYEDTRAEVSSQTILSHEGAESTAQISSYTVFSGQDEPPEHYLDPQPPLDHQIPIPSSSLPVSGPSQGATTTGAGTTSENRQAFRFSFLPTSSTPAHSMFMPSFPYPEPPQSPSPAGSSTTGFLNHTQGDRTDVFQAFGLPSPVRPSRPSALRFAGPPDQYVDPADLISQEPGKNGNGSPTNNNTAILQAGPVPSASSSTLGQTLSASEMKRTMYGTELDGDTRFGDFGVEGVGTSGAGFWAGGRY</sequence>
<dbReference type="EMBL" id="MU150556">
    <property type="protein sequence ID" value="KAF9455694.1"/>
    <property type="molecule type" value="Genomic_DNA"/>
</dbReference>
<evidence type="ECO:0000313" key="2">
    <source>
        <dbReference type="EMBL" id="KAF9455694.1"/>
    </source>
</evidence>
<feature type="region of interest" description="Disordered" evidence="1">
    <location>
        <begin position="50"/>
        <end position="69"/>
    </location>
</feature>
<keyword evidence="3" id="KW-1185">Reference proteome</keyword>
<evidence type="ECO:0000313" key="3">
    <source>
        <dbReference type="Proteomes" id="UP000807353"/>
    </source>
</evidence>
<dbReference type="Proteomes" id="UP000807353">
    <property type="component" value="Unassembled WGS sequence"/>
</dbReference>
<reference evidence="2" key="1">
    <citation type="submission" date="2020-11" db="EMBL/GenBank/DDBJ databases">
        <authorList>
            <consortium name="DOE Joint Genome Institute"/>
            <person name="Ahrendt S."/>
            <person name="Riley R."/>
            <person name="Andreopoulos W."/>
            <person name="Labutti K."/>
            <person name="Pangilinan J."/>
            <person name="Ruiz-Duenas F.J."/>
            <person name="Barrasa J.M."/>
            <person name="Sanchez-Garcia M."/>
            <person name="Camarero S."/>
            <person name="Miyauchi S."/>
            <person name="Serrano A."/>
            <person name="Linde D."/>
            <person name="Babiker R."/>
            <person name="Drula E."/>
            <person name="Ayuso-Fernandez I."/>
            <person name="Pacheco R."/>
            <person name="Padilla G."/>
            <person name="Ferreira P."/>
            <person name="Barriuso J."/>
            <person name="Kellner H."/>
            <person name="Castanera R."/>
            <person name="Alfaro M."/>
            <person name="Ramirez L."/>
            <person name="Pisabarro A.G."/>
            <person name="Kuo A."/>
            <person name="Tritt A."/>
            <person name="Lipzen A."/>
            <person name="He G."/>
            <person name="Yan M."/>
            <person name="Ng V."/>
            <person name="Cullen D."/>
            <person name="Martin F."/>
            <person name="Rosso M.-N."/>
            <person name="Henrissat B."/>
            <person name="Hibbett D."/>
            <person name="Martinez A.T."/>
            <person name="Grigoriev I.V."/>
        </authorList>
    </citation>
    <scope>NUCLEOTIDE SEQUENCE</scope>
    <source>
        <strain evidence="2">CBS 247.69</strain>
    </source>
</reference>